<keyword evidence="2" id="KW-1185">Reference proteome</keyword>
<reference evidence="1 2" key="1">
    <citation type="submission" date="2017-10" db="EMBL/GenBank/DDBJ databases">
        <title>Sequencing the genomes of 1000 actinobacteria strains.</title>
        <authorList>
            <person name="Klenk H.-P."/>
        </authorList>
    </citation>
    <scope>NUCLEOTIDE SEQUENCE [LARGE SCALE GENOMIC DNA]</scope>
    <source>
        <strain evidence="1 2">DSM 21863</strain>
    </source>
</reference>
<dbReference type="Proteomes" id="UP000224130">
    <property type="component" value="Unassembled WGS sequence"/>
</dbReference>
<sequence length="111" mass="12459">MKTFRFSAPRVRSDRVDARNLRISEALVRAPSLTAAQGLLRQHGLVSKDWRRAFVRDEDVLDVPGVGQVAWRDVDAGEGQADGPESGWVYVPVDEFLQDLHARFQADDRAV</sequence>
<evidence type="ECO:0000313" key="2">
    <source>
        <dbReference type="Proteomes" id="UP000224130"/>
    </source>
</evidence>
<protein>
    <submittedName>
        <fullName evidence="1">Uncharacterized protein</fullName>
    </submittedName>
</protein>
<name>A0A2A9EWE8_9MICO</name>
<accession>A0A2A9EWE8</accession>
<dbReference type="AlphaFoldDB" id="A0A2A9EWE8"/>
<gene>
    <name evidence="1" type="ORF">ATJ88_1285</name>
</gene>
<proteinExistence type="predicted"/>
<organism evidence="1 2">
    <name type="scientific">Isoptericola jiangsuensis</name>
    <dbReference type="NCBI Taxonomy" id="548579"/>
    <lineage>
        <taxon>Bacteria</taxon>
        <taxon>Bacillati</taxon>
        <taxon>Actinomycetota</taxon>
        <taxon>Actinomycetes</taxon>
        <taxon>Micrococcales</taxon>
        <taxon>Promicromonosporaceae</taxon>
        <taxon>Isoptericola</taxon>
    </lineage>
</organism>
<dbReference type="EMBL" id="PDJJ01000001">
    <property type="protein sequence ID" value="PFG42622.1"/>
    <property type="molecule type" value="Genomic_DNA"/>
</dbReference>
<dbReference type="RefSeq" id="WP_098463100.1">
    <property type="nucleotide sequence ID" value="NZ_PDJJ01000001.1"/>
</dbReference>
<comment type="caution">
    <text evidence="1">The sequence shown here is derived from an EMBL/GenBank/DDBJ whole genome shotgun (WGS) entry which is preliminary data.</text>
</comment>
<evidence type="ECO:0000313" key="1">
    <source>
        <dbReference type="EMBL" id="PFG42622.1"/>
    </source>
</evidence>